<organism evidence="2">
    <name type="scientific">Caldithrix abyssi</name>
    <dbReference type="NCBI Taxonomy" id="187145"/>
    <lineage>
        <taxon>Bacteria</taxon>
        <taxon>Pseudomonadati</taxon>
        <taxon>Calditrichota</taxon>
        <taxon>Calditrichia</taxon>
        <taxon>Calditrichales</taxon>
        <taxon>Calditrichaceae</taxon>
        <taxon>Caldithrix</taxon>
    </lineage>
</organism>
<dbReference type="GO" id="GO:0008757">
    <property type="term" value="F:S-adenosylmethionine-dependent methyltransferase activity"/>
    <property type="evidence" value="ECO:0007669"/>
    <property type="project" value="InterPro"/>
</dbReference>
<dbReference type="SUPFAM" id="SSF53335">
    <property type="entry name" value="S-adenosyl-L-methionine-dependent methyltransferases"/>
    <property type="match status" value="1"/>
</dbReference>
<dbReference type="Proteomes" id="UP000885779">
    <property type="component" value="Unassembled WGS sequence"/>
</dbReference>
<dbReference type="Pfam" id="PF08241">
    <property type="entry name" value="Methyltransf_11"/>
    <property type="match status" value="1"/>
</dbReference>
<name>A0A7V4U2L4_CALAY</name>
<proteinExistence type="predicted"/>
<comment type="caution">
    <text evidence="2">The sequence shown here is derived from an EMBL/GenBank/DDBJ whole genome shotgun (WGS) entry which is preliminary data.</text>
</comment>
<dbReference type="EMBL" id="DRQG01000120">
    <property type="protein sequence ID" value="HGY56654.1"/>
    <property type="molecule type" value="Genomic_DNA"/>
</dbReference>
<dbReference type="Gene3D" id="3.40.50.150">
    <property type="entry name" value="Vaccinia Virus protein VP39"/>
    <property type="match status" value="1"/>
</dbReference>
<keyword evidence="2" id="KW-0808">Transferase</keyword>
<dbReference type="InterPro" id="IPR029063">
    <property type="entry name" value="SAM-dependent_MTases_sf"/>
</dbReference>
<dbReference type="GO" id="GO:0032259">
    <property type="term" value="P:methylation"/>
    <property type="evidence" value="ECO:0007669"/>
    <property type="project" value="UniProtKB-KW"/>
</dbReference>
<reference evidence="2" key="1">
    <citation type="journal article" date="2020" name="mSystems">
        <title>Genome- and Community-Level Interaction Insights into Carbon Utilization and Element Cycling Functions of Hydrothermarchaeota in Hydrothermal Sediment.</title>
        <authorList>
            <person name="Zhou Z."/>
            <person name="Liu Y."/>
            <person name="Xu W."/>
            <person name="Pan J."/>
            <person name="Luo Z.H."/>
            <person name="Li M."/>
        </authorList>
    </citation>
    <scope>NUCLEOTIDE SEQUENCE [LARGE SCALE GENOMIC DNA]</scope>
    <source>
        <strain evidence="2">HyVt-577</strain>
    </source>
</reference>
<evidence type="ECO:0000313" key="2">
    <source>
        <dbReference type="EMBL" id="HGY56654.1"/>
    </source>
</evidence>
<accession>A0A7V4U2L4</accession>
<evidence type="ECO:0000259" key="1">
    <source>
        <dbReference type="Pfam" id="PF08241"/>
    </source>
</evidence>
<gene>
    <name evidence="2" type="ORF">ENK44_13170</name>
</gene>
<sequence>MNDQQPVSSFLSILHTWPEYFETQDEGLGTTYERFILHRYFEWLKKEYAVNSLLEVPAFGMTGLSGINSLWWAKNGVTPVVVDNHEQRVKLAARVWQNLKLDVEFRTVESYYPLPFKDQTFDMGWNFASLWFIADLPLFLEELNRLVKKVLFICVPNSHGIGYKLREWFNKEPIADFYPQNILPKNFVRPLAKLGWQVRKKGYLDIPPWPDIAMKKEDLFKKMGLGFLAKNKSRQGNAERTCIVDYFSGKNPNLEKDILKYDFLEKAPFPVKQLWGHHRYFIFEKKS</sequence>
<keyword evidence="2" id="KW-0489">Methyltransferase</keyword>
<protein>
    <submittedName>
        <fullName evidence="2">Class I SAM-dependent methyltransferase</fullName>
    </submittedName>
</protein>
<dbReference type="InterPro" id="IPR013216">
    <property type="entry name" value="Methyltransf_11"/>
</dbReference>
<dbReference type="AlphaFoldDB" id="A0A7V4U2L4"/>
<feature type="domain" description="Methyltransferase type 11" evidence="1">
    <location>
        <begin position="65"/>
        <end position="149"/>
    </location>
</feature>